<comment type="caution">
    <text evidence="2">The sequence shown here is derived from an EMBL/GenBank/DDBJ whole genome shotgun (WGS) entry which is preliminary data.</text>
</comment>
<keyword evidence="1" id="KW-1133">Transmembrane helix</keyword>
<keyword evidence="1" id="KW-0812">Transmembrane</keyword>
<dbReference type="EMBL" id="REGN01003260">
    <property type="protein sequence ID" value="RNA23570.1"/>
    <property type="molecule type" value="Genomic_DNA"/>
</dbReference>
<evidence type="ECO:0000313" key="3">
    <source>
        <dbReference type="Proteomes" id="UP000276133"/>
    </source>
</evidence>
<sequence>MGINSTGINSRTLFVVVQEIIVIIAEVLIKLETSNKKSIYSFHKLEVSSLVNSQLSNVATLYLFKTSTRLGQLKT</sequence>
<name>A0A3M7RJJ8_BRAPC</name>
<gene>
    <name evidence="2" type="ORF">BpHYR1_035117</name>
</gene>
<dbReference type="AlphaFoldDB" id="A0A3M7RJJ8"/>
<feature type="transmembrane region" description="Helical" evidence="1">
    <location>
        <begin position="12"/>
        <end position="29"/>
    </location>
</feature>
<dbReference type="Proteomes" id="UP000276133">
    <property type="component" value="Unassembled WGS sequence"/>
</dbReference>
<keyword evidence="1" id="KW-0472">Membrane</keyword>
<organism evidence="2 3">
    <name type="scientific">Brachionus plicatilis</name>
    <name type="common">Marine rotifer</name>
    <name type="synonym">Brachionus muelleri</name>
    <dbReference type="NCBI Taxonomy" id="10195"/>
    <lineage>
        <taxon>Eukaryota</taxon>
        <taxon>Metazoa</taxon>
        <taxon>Spiralia</taxon>
        <taxon>Gnathifera</taxon>
        <taxon>Rotifera</taxon>
        <taxon>Eurotatoria</taxon>
        <taxon>Monogononta</taxon>
        <taxon>Pseudotrocha</taxon>
        <taxon>Ploima</taxon>
        <taxon>Brachionidae</taxon>
        <taxon>Brachionus</taxon>
    </lineage>
</organism>
<keyword evidence="3" id="KW-1185">Reference proteome</keyword>
<reference evidence="2 3" key="1">
    <citation type="journal article" date="2018" name="Sci. Rep.">
        <title>Genomic signatures of local adaptation to the degree of environmental predictability in rotifers.</title>
        <authorList>
            <person name="Franch-Gras L."/>
            <person name="Hahn C."/>
            <person name="Garcia-Roger E.M."/>
            <person name="Carmona M.J."/>
            <person name="Serra M."/>
            <person name="Gomez A."/>
        </authorList>
    </citation>
    <scope>NUCLEOTIDE SEQUENCE [LARGE SCALE GENOMIC DNA]</scope>
    <source>
        <strain evidence="2">HYR1</strain>
    </source>
</reference>
<evidence type="ECO:0000256" key="1">
    <source>
        <dbReference type="SAM" id="Phobius"/>
    </source>
</evidence>
<accession>A0A3M7RJJ8</accession>
<protein>
    <submittedName>
        <fullName evidence="2">Uncharacterized protein</fullName>
    </submittedName>
</protein>
<proteinExistence type="predicted"/>
<evidence type="ECO:0000313" key="2">
    <source>
        <dbReference type="EMBL" id="RNA23570.1"/>
    </source>
</evidence>